<evidence type="ECO:0000256" key="3">
    <source>
        <dbReference type="ARBA" id="ARBA00022448"/>
    </source>
</evidence>
<keyword evidence="7" id="KW-0630">Potassium</keyword>
<sequence length="375" mass="40884">MLDANHDEPTPGGTWIRECEQAFRAFLQNDPHFAVFVIDAPGAPGRLASCAGAGLSLRLPGHSSTALWHGEIHQVAAEPAYRRRGYARRVTRAARDWLAAQGCSSAALTATESGIGLCEELGFRPIPYQRMVWRPERRRLCLNSRTSDHRSAHPSPDRVIAGGSYAEHTQMSPTLVGVARELYAIEVDRLLAFADAVTAIAITLLALELHVPDGLPAAELGHALYELLLKIYAYLLTFAVIGLLWLGHHRLFRMVATLDRTMVRLELGLLAVVAALPFPTRLLSEYGQTFAATAVYAGALATVTAVMTVMCLRLRHPGPLRAPGVTQQQVQQAVYGNATLAAAFATSIPVALLSPTLAKCLWWLTFLARLAPRFR</sequence>
<keyword evidence="5 13" id="KW-0812">Transmembrane</keyword>
<dbReference type="InterPro" id="IPR016181">
    <property type="entry name" value="Acyl_CoA_acyltransferase"/>
</dbReference>
<keyword evidence="9" id="KW-0406">Ion transport</keyword>
<evidence type="ECO:0000256" key="6">
    <source>
        <dbReference type="ARBA" id="ARBA00022826"/>
    </source>
</evidence>
<dbReference type="Pfam" id="PF06736">
    <property type="entry name" value="TMEM175"/>
    <property type="match status" value="1"/>
</dbReference>
<accession>A0ABW0Z039</accession>
<evidence type="ECO:0000256" key="10">
    <source>
        <dbReference type="ARBA" id="ARBA00023136"/>
    </source>
</evidence>
<keyword evidence="11" id="KW-0407">Ion channel</keyword>
<evidence type="ECO:0000256" key="7">
    <source>
        <dbReference type="ARBA" id="ARBA00022958"/>
    </source>
</evidence>
<keyword evidence="3" id="KW-0813">Transport</keyword>
<dbReference type="Gene3D" id="3.40.630.30">
    <property type="match status" value="1"/>
</dbReference>
<name>A0ABW0Z039_9ACTN</name>
<keyword evidence="4" id="KW-0633">Potassium transport</keyword>
<keyword evidence="10 13" id="KW-0472">Membrane</keyword>
<feature type="transmembrane region" description="Helical" evidence="13">
    <location>
        <begin position="290"/>
        <end position="312"/>
    </location>
</feature>
<evidence type="ECO:0000256" key="1">
    <source>
        <dbReference type="ARBA" id="ARBA00004141"/>
    </source>
</evidence>
<evidence type="ECO:0000256" key="13">
    <source>
        <dbReference type="SAM" id="Phobius"/>
    </source>
</evidence>
<evidence type="ECO:0000256" key="2">
    <source>
        <dbReference type="ARBA" id="ARBA00006920"/>
    </source>
</evidence>
<feature type="transmembrane region" description="Helical" evidence="13">
    <location>
        <begin position="190"/>
        <end position="207"/>
    </location>
</feature>
<feature type="transmembrane region" description="Helical" evidence="13">
    <location>
        <begin position="227"/>
        <end position="246"/>
    </location>
</feature>
<keyword evidence="16" id="KW-1185">Reference proteome</keyword>
<dbReference type="RefSeq" id="WP_390316268.1">
    <property type="nucleotide sequence ID" value="NZ_JBHSPB010000006.1"/>
</dbReference>
<evidence type="ECO:0000256" key="4">
    <source>
        <dbReference type="ARBA" id="ARBA00022538"/>
    </source>
</evidence>
<dbReference type="PANTHER" id="PTHR31462:SF5">
    <property type="entry name" value="ENDOSOMAL_LYSOSOMAL PROTON CHANNEL TMEM175"/>
    <property type="match status" value="1"/>
</dbReference>
<protein>
    <submittedName>
        <fullName evidence="15">TMEM175 family protein</fullName>
    </submittedName>
</protein>
<evidence type="ECO:0000313" key="16">
    <source>
        <dbReference type="Proteomes" id="UP001596083"/>
    </source>
</evidence>
<organism evidence="15 16">
    <name type="scientific">Streptomyces gamaensis</name>
    <dbReference type="NCBI Taxonomy" id="1763542"/>
    <lineage>
        <taxon>Bacteria</taxon>
        <taxon>Bacillati</taxon>
        <taxon>Actinomycetota</taxon>
        <taxon>Actinomycetes</taxon>
        <taxon>Kitasatosporales</taxon>
        <taxon>Streptomycetaceae</taxon>
        <taxon>Streptomyces</taxon>
    </lineage>
</organism>
<dbReference type="Pfam" id="PF00583">
    <property type="entry name" value="Acetyltransf_1"/>
    <property type="match status" value="1"/>
</dbReference>
<dbReference type="PANTHER" id="PTHR31462">
    <property type="entry name" value="ENDOSOMAL/LYSOSOMAL POTASSIUM CHANNEL TMEM175"/>
    <property type="match status" value="1"/>
</dbReference>
<dbReference type="InterPro" id="IPR010617">
    <property type="entry name" value="TMEM175-like"/>
</dbReference>
<feature type="domain" description="N-acetyltransferase" evidence="14">
    <location>
        <begin position="1"/>
        <end position="141"/>
    </location>
</feature>
<reference evidence="16" key="1">
    <citation type="journal article" date="2019" name="Int. J. Syst. Evol. Microbiol.">
        <title>The Global Catalogue of Microorganisms (GCM) 10K type strain sequencing project: providing services to taxonomists for standard genome sequencing and annotation.</title>
        <authorList>
            <consortium name="The Broad Institute Genomics Platform"/>
            <consortium name="The Broad Institute Genome Sequencing Center for Infectious Disease"/>
            <person name="Wu L."/>
            <person name="Ma J."/>
        </authorList>
    </citation>
    <scope>NUCLEOTIDE SEQUENCE [LARGE SCALE GENOMIC DNA]</scope>
    <source>
        <strain evidence="16">CGMCC 4.7304</strain>
    </source>
</reference>
<keyword evidence="8 13" id="KW-1133">Transmembrane helix</keyword>
<dbReference type="SUPFAM" id="SSF55729">
    <property type="entry name" value="Acyl-CoA N-acyltransferases (Nat)"/>
    <property type="match status" value="1"/>
</dbReference>
<comment type="catalytic activity">
    <reaction evidence="12">
        <text>K(+)(in) = K(+)(out)</text>
        <dbReference type="Rhea" id="RHEA:29463"/>
        <dbReference type="ChEBI" id="CHEBI:29103"/>
    </reaction>
</comment>
<comment type="subcellular location">
    <subcellularLocation>
        <location evidence="1">Membrane</location>
        <topology evidence="1">Multi-pass membrane protein</topology>
    </subcellularLocation>
</comment>
<feature type="transmembrane region" description="Helical" evidence="13">
    <location>
        <begin position="267"/>
        <end position="284"/>
    </location>
</feature>
<proteinExistence type="inferred from homology"/>
<evidence type="ECO:0000256" key="5">
    <source>
        <dbReference type="ARBA" id="ARBA00022692"/>
    </source>
</evidence>
<dbReference type="InterPro" id="IPR000182">
    <property type="entry name" value="GNAT_dom"/>
</dbReference>
<comment type="similarity">
    <text evidence="2">Belongs to the TMEM175 family.</text>
</comment>
<dbReference type="PROSITE" id="PS51186">
    <property type="entry name" value="GNAT"/>
    <property type="match status" value="1"/>
</dbReference>
<dbReference type="EMBL" id="JBHSPB010000006">
    <property type="protein sequence ID" value="MFC5721058.1"/>
    <property type="molecule type" value="Genomic_DNA"/>
</dbReference>
<evidence type="ECO:0000256" key="11">
    <source>
        <dbReference type="ARBA" id="ARBA00023303"/>
    </source>
</evidence>
<comment type="caution">
    <text evidence="15">The sequence shown here is derived from an EMBL/GenBank/DDBJ whole genome shotgun (WGS) entry which is preliminary data.</text>
</comment>
<evidence type="ECO:0000256" key="8">
    <source>
        <dbReference type="ARBA" id="ARBA00022989"/>
    </source>
</evidence>
<evidence type="ECO:0000313" key="15">
    <source>
        <dbReference type="EMBL" id="MFC5721058.1"/>
    </source>
</evidence>
<dbReference type="Proteomes" id="UP001596083">
    <property type="component" value="Unassembled WGS sequence"/>
</dbReference>
<gene>
    <name evidence="15" type="ORF">ACFP1Z_12855</name>
</gene>
<evidence type="ECO:0000259" key="14">
    <source>
        <dbReference type="PROSITE" id="PS51186"/>
    </source>
</evidence>
<evidence type="ECO:0000256" key="12">
    <source>
        <dbReference type="ARBA" id="ARBA00034430"/>
    </source>
</evidence>
<keyword evidence="6" id="KW-0631">Potassium channel</keyword>
<evidence type="ECO:0000256" key="9">
    <source>
        <dbReference type="ARBA" id="ARBA00023065"/>
    </source>
</evidence>